<dbReference type="InterPro" id="IPR017871">
    <property type="entry name" value="ABC_transporter-like_CS"/>
</dbReference>
<dbReference type="SUPFAM" id="SSF52540">
    <property type="entry name" value="P-loop containing nucleoside triphosphate hydrolases"/>
    <property type="match status" value="1"/>
</dbReference>
<keyword evidence="2 6" id="KW-0813">Transport</keyword>
<dbReference type="InterPro" id="IPR027417">
    <property type="entry name" value="P-loop_NTPase"/>
</dbReference>
<evidence type="ECO:0000313" key="9">
    <source>
        <dbReference type="Proteomes" id="UP000244173"/>
    </source>
</evidence>
<dbReference type="Proteomes" id="UP000244173">
    <property type="component" value="Chromosome"/>
</dbReference>
<name>A0A2S0PCF4_9NEIS</name>
<evidence type="ECO:0000256" key="5">
    <source>
        <dbReference type="ARBA" id="ARBA00022840"/>
    </source>
</evidence>
<organism evidence="8 9">
    <name type="scientific">Microvirgula aerodenitrificans</name>
    <dbReference type="NCBI Taxonomy" id="57480"/>
    <lineage>
        <taxon>Bacteria</taxon>
        <taxon>Pseudomonadati</taxon>
        <taxon>Pseudomonadota</taxon>
        <taxon>Betaproteobacteria</taxon>
        <taxon>Neisseriales</taxon>
        <taxon>Aquaspirillaceae</taxon>
        <taxon>Microvirgula</taxon>
    </lineage>
</organism>
<keyword evidence="9" id="KW-1185">Reference proteome</keyword>
<keyword evidence="5 6" id="KW-0067">ATP-binding</keyword>
<accession>A0A2S0PCF4</accession>
<dbReference type="EC" id="7.6.2.9" evidence="6"/>
<dbReference type="Gene3D" id="3.40.50.300">
    <property type="entry name" value="P-loop containing nucleotide triphosphate hydrolases"/>
    <property type="match status" value="1"/>
</dbReference>
<gene>
    <name evidence="8" type="ORF">DAI18_13890</name>
</gene>
<dbReference type="FunFam" id="3.40.50.300:FF:000201">
    <property type="entry name" value="Glycine betaine/L-proline ABC transporter ATP-binding protein"/>
    <property type="match status" value="1"/>
</dbReference>
<dbReference type="STRING" id="1122240.GCA_000620105_01511"/>
<dbReference type="PANTHER" id="PTHR43869">
    <property type="entry name" value="GLYCINE BETAINE/PROLINE BETAINE TRANSPORT SYSTEM ATP-BINDING PROTEIN PROV"/>
    <property type="match status" value="1"/>
</dbReference>
<reference evidence="8 9" key="1">
    <citation type="submission" date="2018-04" db="EMBL/GenBank/DDBJ databases">
        <title>Denitrifier Microvirgula.</title>
        <authorList>
            <person name="Anderson E."/>
            <person name="Jang J."/>
            <person name="Ishii S."/>
        </authorList>
    </citation>
    <scope>NUCLEOTIDE SEQUENCE [LARGE SCALE GENOMIC DNA]</scope>
    <source>
        <strain evidence="8 9">BE2.4</strain>
    </source>
</reference>
<keyword evidence="6" id="KW-0472">Membrane</keyword>
<comment type="subunit">
    <text evidence="6">The complex is probably composed of two ATP-binding proteins, two transmembrane proteins and a solute-binding protein.</text>
</comment>
<comment type="subcellular location">
    <subcellularLocation>
        <location evidence="6">Cell inner membrane</location>
        <topology evidence="6">Peripheral membrane protein</topology>
    </subcellularLocation>
</comment>
<dbReference type="PANTHER" id="PTHR43869:SF1">
    <property type="entry name" value="GLYCINE BETAINE_PROLINE BETAINE TRANSPORT SYSTEM ATP-BINDING PROTEIN PROV"/>
    <property type="match status" value="1"/>
</dbReference>
<dbReference type="EMBL" id="CP028519">
    <property type="protein sequence ID" value="AVY95013.1"/>
    <property type="molecule type" value="Genomic_DNA"/>
</dbReference>
<sequence>MPRIVARHIVKIFGHGSERALAMLRQGAAKAEVLAATGCTVGLDDVSLEIDAGQVFVIMGLSGSGKSTLVRHFNRLIDPTAGEILIDGEDILQLDAAGLRALRRRSVSMVFQHFGLLPHKSVLDNVAYGLVVRGEKTGSAREAARHWIDKVGLAGYEAMRPDTLSGGMRQRVGLARALTADTDILLMDEAFSALDPLIRREMQDQLLELQATLHKTIVFITHDIDEALRLGQRIAVLRDGRLVQVGDADDIVNRPVDDYVRRFVDRR</sequence>
<evidence type="ECO:0000256" key="3">
    <source>
        <dbReference type="ARBA" id="ARBA00022475"/>
    </source>
</evidence>
<dbReference type="GO" id="GO:0005524">
    <property type="term" value="F:ATP binding"/>
    <property type="evidence" value="ECO:0007669"/>
    <property type="project" value="UniProtKB-UniRule"/>
</dbReference>
<dbReference type="GO" id="GO:0006865">
    <property type="term" value="P:amino acid transport"/>
    <property type="evidence" value="ECO:0007669"/>
    <property type="project" value="UniProtKB-UniRule"/>
</dbReference>
<dbReference type="OrthoDB" id="9802264at2"/>
<dbReference type="InterPro" id="IPR003439">
    <property type="entry name" value="ABC_transporter-like_ATP-bd"/>
</dbReference>
<evidence type="ECO:0000313" key="8">
    <source>
        <dbReference type="EMBL" id="AVY95013.1"/>
    </source>
</evidence>
<evidence type="ECO:0000256" key="2">
    <source>
        <dbReference type="ARBA" id="ARBA00022448"/>
    </source>
</evidence>
<dbReference type="GO" id="GO:0005886">
    <property type="term" value="C:plasma membrane"/>
    <property type="evidence" value="ECO:0007669"/>
    <property type="project" value="UniProtKB-SubCell"/>
</dbReference>
<dbReference type="PROSITE" id="PS00211">
    <property type="entry name" value="ABC_TRANSPORTER_1"/>
    <property type="match status" value="1"/>
</dbReference>
<dbReference type="RefSeq" id="WP_036385687.1">
    <property type="nucleotide sequence ID" value="NZ_CP028519.1"/>
</dbReference>
<evidence type="ECO:0000256" key="4">
    <source>
        <dbReference type="ARBA" id="ARBA00022741"/>
    </source>
</evidence>
<proteinExistence type="inferred from homology"/>
<dbReference type="InterPro" id="IPR003593">
    <property type="entry name" value="AAA+_ATPase"/>
</dbReference>
<dbReference type="InterPro" id="IPR051921">
    <property type="entry name" value="ABC_osmolyte_uptake_ATP-bind"/>
</dbReference>
<dbReference type="GO" id="GO:0015418">
    <property type="term" value="F:ABC-type quaternary ammonium compound transporting activity"/>
    <property type="evidence" value="ECO:0007669"/>
    <property type="project" value="UniProtKB-EC"/>
</dbReference>
<dbReference type="SMART" id="SM00382">
    <property type="entry name" value="AAA"/>
    <property type="match status" value="1"/>
</dbReference>
<feature type="domain" description="ABC transporter" evidence="7">
    <location>
        <begin position="28"/>
        <end position="264"/>
    </location>
</feature>
<dbReference type="PROSITE" id="PS50893">
    <property type="entry name" value="ABC_TRANSPORTER_2"/>
    <property type="match status" value="1"/>
</dbReference>
<comment type="similarity">
    <text evidence="1 6">Belongs to the ABC transporter superfamily.</text>
</comment>
<keyword evidence="4 6" id="KW-0547">Nucleotide-binding</keyword>
<evidence type="ECO:0000259" key="7">
    <source>
        <dbReference type="PROSITE" id="PS50893"/>
    </source>
</evidence>
<protein>
    <recommendedName>
        <fullName evidence="6">Quaternary amine transport ATP-binding protein</fullName>
        <ecNumber evidence="6">7.6.2.9</ecNumber>
    </recommendedName>
</protein>
<evidence type="ECO:0000256" key="6">
    <source>
        <dbReference type="RuleBase" id="RU369116"/>
    </source>
</evidence>
<comment type="catalytic activity">
    <reaction evidence="6">
        <text>a quaternary ammonium(out) + ATP + H2O = a quaternary ammonium(in) + ADP + phosphate + H(+)</text>
        <dbReference type="Rhea" id="RHEA:11036"/>
        <dbReference type="ChEBI" id="CHEBI:15377"/>
        <dbReference type="ChEBI" id="CHEBI:15378"/>
        <dbReference type="ChEBI" id="CHEBI:30616"/>
        <dbReference type="ChEBI" id="CHEBI:35267"/>
        <dbReference type="ChEBI" id="CHEBI:43474"/>
        <dbReference type="ChEBI" id="CHEBI:456216"/>
    </reaction>
</comment>
<dbReference type="InterPro" id="IPR005892">
    <property type="entry name" value="Gly-betaine_transp_ATP-bd"/>
</dbReference>
<evidence type="ECO:0000256" key="1">
    <source>
        <dbReference type="ARBA" id="ARBA00005417"/>
    </source>
</evidence>
<dbReference type="NCBIfam" id="TIGR01186">
    <property type="entry name" value="proV"/>
    <property type="match status" value="1"/>
</dbReference>
<keyword evidence="3" id="KW-1003">Cell membrane</keyword>
<dbReference type="AlphaFoldDB" id="A0A2S0PCF4"/>
<keyword evidence="6" id="KW-0997">Cell inner membrane</keyword>
<dbReference type="GO" id="GO:0006970">
    <property type="term" value="P:response to osmotic stress"/>
    <property type="evidence" value="ECO:0007669"/>
    <property type="project" value="UniProtKB-ARBA"/>
</dbReference>
<dbReference type="Pfam" id="PF00005">
    <property type="entry name" value="ABC_tran"/>
    <property type="match status" value="1"/>
</dbReference>
<dbReference type="GO" id="GO:0016887">
    <property type="term" value="F:ATP hydrolysis activity"/>
    <property type="evidence" value="ECO:0007669"/>
    <property type="project" value="UniProtKB-UniRule"/>
</dbReference>
<dbReference type="GO" id="GO:0031460">
    <property type="term" value="P:glycine betaine transport"/>
    <property type="evidence" value="ECO:0007669"/>
    <property type="project" value="InterPro"/>
</dbReference>
<dbReference type="KEGG" id="maer:DAI18_13890"/>